<evidence type="ECO:0000256" key="1">
    <source>
        <dbReference type="ARBA" id="ARBA00022527"/>
    </source>
</evidence>
<gene>
    <name evidence="4" type="ORF">ACIBP5_17855</name>
</gene>
<dbReference type="EMBL" id="JBITMB010000004">
    <property type="protein sequence ID" value="MFI7441827.1"/>
    <property type="molecule type" value="Genomic_DNA"/>
</dbReference>
<sequence>MTPPCPHTPIQPVEPAAAPGDPGSGPQTGGAQTGGAQGRPRDLLVRLPGLPSQVSRVRRLVAAALGRDHPLYDDCALLASELATNAILHSRSGAGGWFTVAVRTSGAAVRVWVADAGSEEPPCACRTGPRATGGRGLPLLEALSHRWGLSRSGGATTVWFELAHAAGWS</sequence>
<dbReference type="PANTHER" id="PTHR35526">
    <property type="entry name" value="ANTI-SIGMA-F FACTOR RSBW-RELATED"/>
    <property type="match status" value="1"/>
</dbReference>
<organism evidence="4 5">
    <name type="scientific">Nonomuraea indica</name>
    <dbReference type="NCBI Taxonomy" id="1581193"/>
    <lineage>
        <taxon>Bacteria</taxon>
        <taxon>Bacillati</taxon>
        <taxon>Actinomycetota</taxon>
        <taxon>Actinomycetes</taxon>
        <taxon>Streptosporangiales</taxon>
        <taxon>Streptosporangiaceae</taxon>
        <taxon>Nonomuraea</taxon>
    </lineage>
</organism>
<evidence type="ECO:0000313" key="5">
    <source>
        <dbReference type="Proteomes" id="UP001612928"/>
    </source>
</evidence>
<dbReference type="Proteomes" id="UP001612928">
    <property type="component" value="Unassembled WGS sequence"/>
</dbReference>
<name>A0ABW8A4W8_9ACTN</name>
<feature type="domain" description="Histidine kinase/HSP90-like ATPase" evidence="3">
    <location>
        <begin position="48"/>
        <end position="160"/>
    </location>
</feature>
<reference evidence="4 5" key="1">
    <citation type="submission" date="2024-10" db="EMBL/GenBank/DDBJ databases">
        <title>The Natural Products Discovery Center: Release of the First 8490 Sequenced Strains for Exploring Actinobacteria Biosynthetic Diversity.</title>
        <authorList>
            <person name="Kalkreuter E."/>
            <person name="Kautsar S.A."/>
            <person name="Yang D."/>
            <person name="Bader C.D."/>
            <person name="Teijaro C.N."/>
            <person name="Fluegel L."/>
            <person name="Davis C.M."/>
            <person name="Simpson J.R."/>
            <person name="Lauterbach L."/>
            <person name="Steele A.D."/>
            <person name="Gui C."/>
            <person name="Meng S."/>
            <person name="Li G."/>
            <person name="Viehrig K."/>
            <person name="Ye F."/>
            <person name="Su P."/>
            <person name="Kiefer A.F."/>
            <person name="Nichols A."/>
            <person name="Cepeda A.J."/>
            <person name="Yan W."/>
            <person name="Fan B."/>
            <person name="Jiang Y."/>
            <person name="Adhikari A."/>
            <person name="Zheng C.-J."/>
            <person name="Schuster L."/>
            <person name="Cowan T.M."/>
            <person name="Smanski M.J."/>
            <person name="Chevrette M.G."/>
            <person name="De Carvalho L.P.S."/>
            <person name="Shen B."/>
        </authorList>
    </citation>
    <scope>NUCLEOTIDE SEQUENCE [LARGE SCALE GENOMIC DNA]</scope>
    <source>
        <strain evidence="4 5">NPDC049503</strain>
    </source>
</reference>
<accession>A0ABW8A4W8</accession>
<dbReference type="InterPro" id="IPR003594">
    <property type="entry name" value="HATPase_dom"/>
</dbReference>
<dbReference type="Pfam" id="PF13581">
    <property type="entry name" value="HATPase_c_2"/>
    <property type="match status" value="1"/>
</dbReference>
<dbReference type="SUPFAM" id="SSF55874">
    <property type="entry name" value="ATPase domain of HSP90 chaperone/DNA topoisomerase II/histidine kinase"/>
    <property type="match status" value="1"/>
</dbReference>
<dbReference type="InterPro" id="IPR050267">
    <property type="entry name" value="Anti-sigma-factor_SerPK"/>
</dbReference>
<feature type="region of interest" description="Disordered" evidence="2">
    <location>
        <begin position="1"/>
        <end position="42"/>
    </location>
</feature>
<keyword evidence="5" id="KW-1185">Reference proteome</keyword>
<keyword evidence="4" id="KW-0067">ATP-binding</keyword>
<keyword evidence="1" id="KW-0723">Serine/threonine-protein kinase</keyword>
<keyword evidence="1" id="KW-0418">Kinase</keyword>
<proteinExistence type="predicted"/>
<dbReference type="PANTHER" id="PTHR35526:SF3">
    <property type="entry name" value="ANTI-SIGMA-F FACTOR RSBW"/>
    <property type="match status" value="1"/>
</dbReference>
<dbReference type="Gene3D" id="3.30.565.10">
    <property type="entry name" value="Histidine kinase-like ATPase, C-terminal domain"/>
    <property type="match status" value="1"/>
</dbReference>
<protein>
    <submittedName>
        <fullName evidence="4">ATP-binding protein</fullName>
    </submittedName>
</protein>
<feature type="compositionally biased region" description="Gly residues" evidence="2">
    <location>
        <begin position="22"/>
        <end position="37"/>
    </location>
</feature>
<dbReference type="CDD" id="cd16936">
    <property type="entry name" value="HATPase_RsbW-like"/>
    <property type="match status" value="1"/>
</dbReference>
<dbReference type="GO" id="GO:0005524">
    <property type="term" value="F:ATP binding"/>
    <property type="evidence" value="ECO:0007669"/>
    <property type="project" value="UniProtKB-KW"/>
</dbReference>
<keyword evidence="1" id="KW-0808">Transferase</keyword>
<evidence type="ECO:0000313" key="4">
    <source>
        <dbReference type="EMBL" id="MFI7441827.1"/>
    </source>
</evidence>
<dbReference type="InterPro" id="IPR036890">
    <property type="entry name" value="HATPase_C_sf"/>
</dbReference>
<comment type="caution">
    <text evidence="4">The sequence shown here is derived from an EMBL/GenBank/DDBJ whole genome shotgun (WGS) entry which is preliminary data.</text>
</comment>
<evidence type="ECO:0000259" key="3">
    <source>
        <dbReference type="Pfam" id="PF13581"/>
    </source>
</evidence>
<keyword evidence="4" id="KW-0547">Nucleotide-binding</keyword>
<evidence type="ECO:0000256" key="2">
    <source>
        <dbReference type="SAM" id="MobiDB-lite"/>
    </source>
</evidence>
<dbReference type="RefSeq" id="WP_397021773.1">
    <property type="nucleotide sequence ID" value="NZ_JBITMB010000004.1"/>
</dbReference>